<sequence>MASNDDHRRTDTYSSTRRGVIASIGAALTLPTVPAVVEGSDTTEIPYVVTDDEVLKHKEVPQSWLEHVRNVLQAKADFEKQPSPASGSQSAGIARSSDTYGGKPGLKIQVAANERTQSVTPSEFQGVEVETVDEQDWQNACHYETRDDVVGGLPIEARWEDGGESYTGWGTAGYPVKDGDGNERLLTADHLWENKSCTSSKGEKATQYTQDFGEVAQSEVAPDFALVEKTNDSLNLSSEILEESEIQDVSGWFPEEAVSELVAEGKPVHKMGVTTGKTTGTIDAMNQTVGNGCTNLEGRGVVLNGLDVGDGDSGGPMYRIEDIYGVKYAVLVGHTTHATNINDSKSCVGEERDIGRKAAGHAWFHKNNEYDITL</sequence>
<dbReference type="Proteomes" id="UP000066737">
    <property type="component" value="Plasmid pSTJ001"/>
</dbReference>
<name>A0A0U5HYL8_9EURY</name>
<dbReference type="InterPro" id="IPR009003">
    <property type="entry name" value="Peptidase_S1_PA"/>
</dbReference>
<organism evidence="2 3">
    <name type="scientific">Halobacterium hubeiense</name>
    <dbReference type="NCBI Taxonomy" id="1407499"/>
    <lineage>
        <taxon>Archaea</taxon>
        <taxon>Methanobacteriati</taxon>
        <taxon>Methanobacteriota</taxon>
        <taxon>Stenosarchaea group</taxon>
        <taxon>Halobacteria</taxon>
        <taxon>Halobacteriales</taxon>
        <taxon>Halobacteriaceae</taxon>
        <taxon>Halobacterium</taxon>
    </lineage>
</organism>
<dbReference type="AlphaFoldDB" id="A0A0U5HYL8"/>
<dbReference type="KEGG" id="hhb:Hhub_4325"/>
<accession>A0A0U5HYL8</accession>
<dbReference type="EMBL" id="LN831303">
    <property type="protein sequence ID" value="CQH64227.1"/>
    <property type="molecule type" value="Genomic_DNA"/>
</dbReference>
<dbReference type="GeneID" id="26660623"/>
<feature type="compositionally biased region" description="Polar residues" evidence="1">
    <location>
        <begin position="83"/>
        <end position="99"/>
    </location>
</feature>
<dbReference type="InterPro" id="IPR043504">
    <property type="entry name" value="Peptidase_S1_PA_chymotrypsin"/>
</dbReference>
<protein>
    <submittedName>
        <fullName evidence="2">Uncharacterized protein</fullName>
    </submittedName>
</protein>
<reference evidence="3" key="1">
    <citation type="journal article" date="2016" name="Environ. Microbiol.">
        <title>The complete genome of a viable archaeum isolated from 123-million-year-old rock salt.</title>
        <authorList>
            <person name="Jaakkola S.T."/>
            <person name="Pfeiffer F."/>
            <person name="Ravantti J.J."/>
            <person name="Guo Q."/>
            <person name="Liu Y."/>
            <person name="Chen X."/>
            <person name="Ma H."/>
            <person name="Yang C."/>
            <person name="Oksanen H.M."/>
            <person name="Bamford D.H."/>
        </authorList>
    </citation>
    <scope>NUCLEOTIDE SEQUENCE</scope>
    <source>
        <strain evidence="3">JI20-1</strain>
        <plasmid evidence="3">Plasmid pSTJ001</plasmid>
    </source>
</reference>
<evidence type="ECO:0000313" key="2">
    <source>
        <dbReference type="EMBL" id="CQH64227.1"/>
    </source>
</evidence>
<feature type="region of interest" description="Disordered" evidence="1">
    <location>
        <begin position="77"/>
        <end position="100"/>
    </location>
</feature>
<evidence type="ECO:0000256" key="1">
    <source>
        <dbReference type="SAM" id="MobiDB-lite"/>
    </source>
</evidence>
<dbReference type="Gene3D" id="2.40.10.10">
    <property type="entry name" value="Trypsin-like serine proteases"/>
    <property type="match status" value="2"/>
</dbReference>
<evidence type="ECO:0000313" key="3">
    <source>
        <dbReference type="Proteomes" id="UP000066737"/>
    </source>
</evidence>
<dbReference type="SUPFAM" id="SSF50494">
    <property type="entry name" value="Trypsin-like serine proteases"/>
    <property type="match status" value="1"/>
</dbReference>
<geneLocation type="plasmid" evidence="3">
    <name>pSTJ001</name>
</geneLocation>
<dbReference type="RefSeq" id="WP_169793427.1">
    <property type="nucleotide sequence ID" value="NZ_LN831303.1"/>
</dbReference>
<gene>
    <name evidence="2" type="ORF">HHUB_4325</name>
</gene>
<keyword evidence="3" id="KW-1185">Reference proteome</keyword>
<dbReference type="OrthoDB" id="350708at2157"/>
<proteinExistence type="predicted"/>